<evidence type="ECO:0000313" key="1">
    <source>
        <dbReference type="EMBL" id="MBA0880521.1"/>
    </source>
</evidence>
<protein>
    <submittedName>
        <fullName evidence="1">Uncharacterized protein</fullName>
    </submittedName>
</protein>
<comment type="caution">
    <text evidence="1">The sequence shown here is derived from an EMBL/GenBank/DDBJ whole genome shotgun (WGS) entry which is preliminary data.</text>
</comment>
<proteinExistence type="predicted"/>
<keyword evidence="2" id="KW-1185">Reference proteome</keyword>
<evidence type="ECO:0000313" key="2">
    <source>
        <dbReference type="Proteomes" id="UP000593576"/>
    </source>
</evidence>
<organism evidence="1 2">
    <name type="scientific">Gossypium schwendimanii</name>
    <name type="common">Cotton</name>
    <dbReference type="NCBI Taxonomy" id="34291"/>
    <lineage>
        <taxon>Eukaryota</taxon>
        <taxon>Viridiplantae</taxon>
        <taxon>Streptophyta</taxon>
        <taxon>Embryophyta</taxon>
        <taxon>Tracheophyta</taxon>
        <taxon>Spermatophyta</taxon>
        <taxon>Magnoliopsida</taxon>
        <taxon>eudicotyledons</taxon>
        <taxon>Gunneridae</taxon>
        <taxon>Pentapetalae</taxon>
        <taxon>rosids</taxon>
        <taxon>malvids</taxon>
        <taxon>Malvales</taxon>
        <taxon>Malvaceae</taxon>
        <taxon>Malvoideae</taxon>
        <taxon>Gossypium</taxon>
    </lineage>
</organism>
<dbReference type="EMBL" id="JABFAF010277673">
    <property type="protein sequence ID" value="MBA0880521.1"/>
    <property type="molecule type" value="Genomic_DNA"/>
</dbReference>
<accession>A0A7J9NB17</accession>
<sequence>MNLRLDMDVRKLEAKKLKKGKIRLMRI</sequence>
<dbReference type="Proteomes" id="UP000593576">
    <property type="component" value="Unassembled WGS sequence"/>
</dbReference>
<name>A0A7J9NB17_GOSSC</name>
<gene>
    <name evidence="1" type="ORF">Goshw_027062</name>
</gene>
<dbReference type="AlphaFoldDB" id="A0A7J9NB17"/>
<reference evidence="1 2" key="1">
    <citation type="journal article" date="2019" name="Genome Biol. Evol.">
        <title>Insights into the evolution of the New World diploid cottons (Gossypium, subgenus Houzingenia) based on genome sequencing.</title>
        <authorList>
            <person name="Grover C.E."/>
            <person name="Arick M.A. 2nd"/>
            <person name="Thrash A."/>
            <person name="Conover J.L."/>
            <person name="Sanders W.S."/>
            <person name="Peterson D.G."/>
            <person name="Frelichowski J.E."/>
            <person name="Scheffler J.A."/>
            <person name="Scheffler B.E."/>
            <person name="Wendel J.F."/>
        </authorList>
    </citation>
    <scope>NUCLEOTIDE SEQUENCE [LARGE SCALE GENOMIC DNA]</scope>
    <source>
        <strain evidence="1">1</strain>
        <tissue evidence="1">Leaf</tissue>
    </source>
</reference>